<dbReference type="CDD" id="cd00117">
    <property type="entry name" value="TFP"/>
    <property type="match status" value="1"/>
</dbReference>
<sequence>MKFLILAIFCHLFSSCYLQETANLDDHNLIQPDGKRPDTEWPVQTFQAIQGNFYSQAHRTINPKPCTRRSNSEGDPIEHRLSPPPVTKVETLPDKAASLKPQSLKNGENDLKINDKKPPPKSQDLHTIRKALPITNPVIDSLEENHREILPDITPDSHPSPHSAPHVVTANEFDVEPRNIYISDPRNVVPNEFRPSNLKTPNDVTESNFFPEFSSDIPTQEPTSEPQYNMERRQTSSLKSNKCLHEDHQNNIEGHSRRSMSNDILRKEKELYQNKNDPYNKSNIKNDQAMVSVLNADKSVIKSGIDLKSSNKTTLPAHEKSVAHVGRPRYNDARREMAEPATGPKMGQSPLTLMQSERVCYACSTANNPSCWAPDKRTTVKYCRKGNNACITKTFGKGSTLTLIRDCGNSCEDSNAGFVPKYKSCSMCHSELCNGAYSINGNSVMFAIILTAIVKYYN</sequence>
<evidence type="ECO:0000256" key="1">
    <source>
        <dbReference type="SAM" id="MobiDB-lite"/>
    </source>
</evidence>
<organism evidence="3 4">
    <name type="scientific">Helicoverpa armigera</name>
    <name type="common">Cotton bollworm</name>
    <name type="synonym">Heliothis armigera</name>
    <dbReference type="NCBI Taxonomy" id="29058"/>
    <lineage>
        <taxon>Eukaryota</taxon>
        <taxon>Metazoa</taxon>
        <taxon>Ecdysozoa</taxon>
        <taxon>Arthropoda</taxon>
        <taxon>Hexapoda</taxon>
        <taxon>Insecta</taxon>
        <taxon>Pterygota</taxon>
        <taxon>Neoptera</taxon>
        <taxon>Endopterygota</taxon>
        <taxon>Lepidoptera</taxon>
        <taxon>Glossata</taxon>
        <taxon>Ditrysia</taxon>
        <taxon>Noctuoidea</taxon>
        <taxon>Noctuidae</taxon>
        <taxon>Heliothinae</taxon>
        <taxon>Helicoverpa</taxon>
    </lineage>
</organism>
<dbReference type="EMBL" id="KZ150048">
    <property type="protein sequence ID" value="PZC74462.1"/>
    <property type="molecule type" value="Genomic_DNA"/>
</dbReference>
<keyword evidence="2" id="KW-0732">Signal</keyword>
<feature type="chain" id="PRO_5016040093" description="Protein quiver" evidence="2">
    <location>
        <begin position="19"/>
        <end position="458"/>
    </location>
</feature>
<protein>
    <recommendedName>
        <fullName evidence="5">Protein quiver</fullName>
    </recommendedName>
</protein>
<feature type="region of interest" description="Disordered" evidence="1">
    <location>
        <begin position="60"/>
        <end position="124"/>
    </location>
</feature>
<evidence type="ECO:0000313" key="3">
    <source>
        <dbReference type="EMBL" id="PZC74462.1"/>
    </source>
</evidence>
<dbReference type="Proteomes" id="UP000249218">
    <property type="component" value="Unassembled WGS sequence"/>
</dbReference>
<dbReference type="PROSITE" id="PS51257">
    <property type="entry name" value="PROKAR_LIPOPROTEIN"/>
    <property type="match status" value="1"/>
</dbReference>
<dbReference type="OrthoDB" id="7431433at2759"/>
<feature type="signal peptide" evidence="2">
    <location>
        <begin position="1"/>
        <end position="18"/>
    </location>
</feature>
<dbReference type="SUPFAM" id="SSF57302">
    <property type="entry name" value="Snake toxin-like"/>
    <property type="match status" value="1"/>
</dbReference>
<dbReference type="AlphaFoldDB" id="A0A2W1BHD5"/>
<feature type="compositionally biased region" description="Basic and acidic residues" evidence="1">
    <location>
        <begin position="107"/>
        <end position="124"/>
    </location>
</feature>
<reference evidence="3 4" key="1">
    <citation type="journal article" date="2017" name="BMC Biol.">
        <title>Genomic innovations, transcriptional plasticity and gene loss underlying the evolution and divergence of two highly polyphagous and invasive Helicoverpa pest species.</title>
        <authorList>
            <person name="Pearce S.L."/>
            <person name="Clarke D.F."/>
            <person name="East P.D."/>
            <person name="Elfekih S."/>
            <person name="Gordon K.H."/>
            <person name="Jermiin L.S."/>
            <person name="McGaughran A."/>
            <person name="Oakeshott J.G."/>
            <person name="Papanikolaou A."/>
            <person name="Perera O.P."/>
            <person name="Rane R.V."/>
            <person name="Richards S."/>
            <person name="Tay W.T."/>
            <person name="Walsh T.K."/>
            <person name="Anderson A."/>
            <person name="Anderson C.J."/>
            <person name="Asgari S."/>
            <person name="Board P.G."/>
            <person name="Bretschneider A."/>
            <person name="Campbell P.M."/>
            <person name="Chertemps T."/>
            <person name="Christeller J.T."/>
            <person name="Coppin C.W."/>
            <person name="Downes S.J."/>
            <person name="Duan G."/>
            <person name="Farnsworth C.A."/>
            <person name="Good R.T."/>
            <person name="Han L.B."/>
            <person name="Han Y.C."/>
            <person name="Hatje K."/>
            <person name="Horne I."/>
            <person name="Huang Y.P."/>
            <person name="Hughes D.S."/>
            <person name="Jacquin-Joly E."/>
            <person name="James W."/>
            <person name="Jhangiani S."/>
            <person name="Kollmar M."/>
            <person name="Kuwar S.S."/>
            <person name="Li S."/>
            <person name="Liu N.Y."/>
            <person name="Maibeche M.T."/>
            <person name="Miller J.R."/>
            <person name="Montagne N."/>
            <person name="Perry T."/>
            <person name="Qu J."/>
            <person name="Song S.V."/>
            <person name="Sutton G.G."/>
            <person name="Vogel H."/>
            <person name="Walenz B.P."/>
            <person name="Xu W."/>
            <person name="Zhang H.J."/>
            <person name="Zou Z."/>
            <person name="Batterham P."/>
            <person name="Edwards O.R."/>
            <person name="Feyereisen R."/>
            <person name="Gibbs R.A."/>
            <person name="Heckel D.G."/>
            <person name="McGrath A."/>
            <person name="Robin C."/>
            <person name="Scherer S.E."/>
            <person name="Worley K.C."/>
            <person name="Wu Y.D."/>
        </authorList>
    </citation>
    <scope>NUCLEOTIDE SEQUENCE [LARGE SCALE GENOMIC DNA]</scope>
    <source>
        <strain evidence="3">Harm_GR_Male_#8</strain>
        <tissue evidence="3">Whole organism</tissue>
    </source>
</reference>
<evidence type="ECO:0000313" key="4">
    <source>
        <dbReference type="Proteomes" id="UP000249218"/>
    </source>
</evidence>
<keyword evidence="4" id="KW-1185">Reference proteome</keyword>
<name>A0A2W1BHD5_HELAM</name>
<proteinExistence type="predicted"/>
<feature type="compositionally biased region" description="Basic and acidic residues" evidence="1">
    <location>
        <begin position="70"/>
        <end position="81"/>
    </location>
</feature>
<dbReference type="InterPro" id="IPR045860">
    <property type="entry name" value="Snake_toxin-like_sf"/>
</dbReference>
<evidence type="ECO:0000256" key="2">
    <source>
        <dbReference type="SAM" id="SignalP"/>
    </source>
</evidence>
<accession>A0A2W1BHD5</accession>
<evidence type="ECO:0008006" key="5">
    <source>
        <dbReference type="Google" id="ProtNLM"/>
    </source>
</evidence>
<gene>
    <name evidence="3" type="primary">HaOG207819</name>
    <name evidence="3" type="ORF">B5X24_HaOG207819</name>
</gene>